<dbReference type="AlphaFoldDB" id="A0A1H8LJV6"/>
<organism evidence="1 2">
    <name type="scientific">Amphibacillus marinus</name>
    <dbReference type="NCBI Taxonomy" id="872970"/>
    <lineage>
        <taxon>Bacteria</taxon>
        <taxon>Bacillati</taxon>
        <taxon>Bacillota</taxon>
        <taxon>Bacilli</taxon>
        <taxon>Bacillales</taxon>
        <taxon>Bacillaceae</taxon>
        <taxon>Amphibacillus</taxon>
    </lineage>
</organism>
<gene>
    <name evidence="1" type="ORF">SAMN04488134_103235</name>
</gene>
<dbReference type="Proteomes" id="UP000199300">
    <property type="component" value="Unassembled WGS sequence"/>
</dbReference>
<dbReference type="OrthoDB" id="7063737at2"/>
<dbReference type="EMBL" id="FODJ01000003">
    <property type="protein sequence ID" value="SEO05450.1"/>
    <property type="molecule type" value="Genomic_DNA"/>
</dbReference>
<reference evidence="1 2" key="1">
    <citation type="submission" date="2016-10" db="EMBL/GenBank/DDBJ databases">
        <authorList>
            <person name="de Groot N.N."/>
        </authorList>
    </citation>
    <scope>NUCLEOTIDE SEQUENCE [LARGE SCALE GENOMIC DNA]</scope>
    <source>
        <strain evidence="1 2">CGMCC 1.10434</strain>
    </source>
</reference>
<name>A0A1H8LJV6_9BACI</name>
<protein>
    <submittedName>
        <fullName evidence="1">Uncharacterized protein</fullName>
    </submittedName>
</protein>
<evidence type="ECO:0000313" key="1">
    <source>
        <dbReference type="EMBL" id="SEO05450.1"/>
    </source>
</evidence>
<sequence length="248" mass="29558">MEAFFKEQKHYDYIAISENVDRARSTLFNLINKSIDTFTPESNYEPALLIEGGHYYQQAVIGYQFSQQNFYPYIKAYSGSANFLLDRMNADVENLDLFLPMCYLFRNSIELELKKIYISHCNLNNLDYDLTKYKHKILGLWKATLPTIDEHSNAQKNDTTLDDCSVYIQQLNNWDGCSSKFRYPINKLGDYLFKRETRYNFKNVAQCFNDINYFFSCVESQLDHHLEIMMEIEAEYRSYIEYDYDNYQ</sequence>
<dbReference type="STRING" id="872970.SAMN04488134_103235"/>
<keyword evidence="2" id="KW-1185">Reference proteome</keyword>
<evidence type="ECO:0000313" key="2">
    <source>
        <dbReference type="Proteomes" id="UP000199300"/>
    </source>
</evidence>
<proteinExistence type="predicted"/>
<dbReference type="RefSeq" id="WP_091496132.1">
    <property type="nucleotide sequence ID" value="NZ_FODJ01000003.1"/>
</dbReference>
<accession>A0A1H8LJV6</accession>